<comment type="caution">
    <text evidence="10">The sequence shown here is derived from an EMBL/GenBank/DDBJ whole genome shotgun (WGS) entry which is preliminary data.</text>
</comment>
<dbReference type="PANTHER" id="PTHR43112">
    <property type="entry name" value="FERREDOXIN"/>
    <property type="match status" value="1"/>
</dbReference>
<keyword evidence="11" id="KW-1185">Reference proteome</keyword>
<dbReference type="PROSITE" id="PS51085">
    <property type="entry name" value="2FE2S_FER_2"/>
    <property type="match status" value="1"/>
</dbReference>
<keyword evidence="7 8" id="KW-0411">Iron-sulfur</keyword>
<evidence type="ECO:0000313" key="10">
    <source>
        <dbReference type="EMBL" id="GBF87313.1"/>
    </source>
</evidence>
<dbReference type="GO" id="GO:0009055">
    <property type="term" value="F:electron transfer activity"/>
    <property type="evidence" value="ECO:0007669"/>
    <property type="project" value="InterPro"/>
</dbReference>
<keyword evidence="2 8" id="KW-0813">Transport</keyword>
<comment type="cofactor">
    <cofactor evidence="8">
        <name>[2Fe-2S] cluster</name>
        <dbReference type="ChEBI" id="CHEBI:190135"/>
    </cofactor>
    <text evidence="8">Binds 1 [2Fe-2S] cluster.</text>
</comment>
<organism evidence="10 11">
    <name type="scientific">Raphidocelis subcapitata</name>
    <dbReference type="NCBI Taxonomy" id="307507"/>
    <lineage>
        <taxon>Eukaryota</taxon>
        <taxon>Viridiplantae</taxon>
        <taxon>Chlorophyta</taxon>
        <taxon>core chlorophytes</taxon>
        <taxon>Chlorophyceae</taxon>
        <taxon>CS clade</taxon>
        <taxon>Sphaeropleales</taxon>
        <taxon>Selenastraceae</taxon>
        <taxon>Raphidocelis</taxon>
    </lineage>
</organism>
<comment type="similarity">
    <text evidence="1 8">Belongs to the 2Fe2S plant-type ferredoxin family.</text>
</comment>
<dbReference type="GO" id="GO:0022900">
    <property type="term" value="P:electron transport chain"/>
    <property type="evidence" value="ECO:0007669"/>
    <property type="project" value="InterPro"/>
</dbReference>
<keyword evidence="4 8" id="KW-0479">Metal-binding</keyword>
<sequence length="146" mass="15674">MAFALSTRAPRAAAAAAAPLPRRAAAAVAPRARVVASYKVTVRSPEGQDVTFDCAPDQLILEAAEASGLELPFMCRTGTCCTCCGKRVQGEVDQPGQGLLSPEHEQQGYALLCSSYPRSDLVILSHAEEDFINRSHIYDKQMNIAH</sequence>
<dbReference type="NCBIfam" id="TIGR02008">
    <property type="entry name" value="fdx_plant"/>
    <property type="match status" value="1"/>
</dbReference>
<evidence type="ECO:0000256" key="6">
    <source>
        <dbReference type="ARBA" id="ARBA00023004"/>
    </source>
</evidence>
<evidence type="ECO:0000256" key="8">
    <source>
        <dbReference type="RuleBase" id="RU364001"/>
    </source>
</evidence>
<protein>
    <recommendedName>
        <fullName evidence="8">Ferredoxin</fullName>
    </recommendedName>
</protein>
<keyword evidence="3 8" id="KW-0001">2Fe-2S</keyword>
<keyword evidence="8" id="KW-0934">Plastid</keyword>
<dbReference type="GO" id="GO:0051537">
    <property type="term" value="F:2 iron, 2 sulfur cluster binding"/>
    <property type="evidence" value="ECO:0007669"/>
    <property type="project" value="UniProtKB-KW"/>
</dbReference>
<gene>
    <name evidence="10" type="ORF">Rsub_00024</name>
</gene>
<dbReference type="PANTHER" id="PTHR43112:SF3">
    <property type="entry name" value="FERREDOXIN-2, CHLOROPLASTIC"/>
    <property type="match status" value="1"/>
</dbReference>
<reference evidence="10 11" key="1">
    <citation type="journal article" date="2018" name="Sci. Rep.">
        <title>Raphidocelis subcapitata (=Pseudokirchneriella subcapitata) provides an insight into genome evolution and environmental adaptations in the Sphaeropleales.</title>
        <authorList>
            <person name="Suzuki S."/>
            <person name="Yamaguchi H."/>
            <person name="Nakajima N."/>
            <person name="Kawachi M."/>
        </authorList>
    </citation>
    <scope>NUCLEOTIDE SEQUENCE [LARGE SCALE GENOMIC DNA]</scope>
    <source>
        <strain evidence="10 11">NIES-35</strain>
    </source>
</reference>
<proteinExistence type="inferred from homology"/>
<comment type="subcellular location">
    <subcellularLocation>
        <location evidence="8">Plastid</location>
        <location evidence="8">Chloroplast</location>
    </subcellularLocation>
</comment>
<dbReference type="InParanoid" id="A0A2V0NP82"/>
<dbReference type="InterPro" id="IPR036010">
    <property type="entry name" value="2Fe-2S_ferredoxin-like_sf"/>
</dbReference>
<evidence type="ECO:0000256" key="2">
    <source>
        <dbReference type="ARBA" id="ARBA00022448"/>
    </source>
</evidence>
<keyword evidence="6 8" id="KW-0408">Iron</keyword>
<dbReference type="Proteomes" id="UP000247498">
    <property type="component" value="Unassembled WGS sequence"/>
</dbReference>
<keyword evidence="5 8" id="KW-0249">Electron transport</keyword>
<evidence type="ECO:0000256" key="7">
    <source>
        <dbReference type="ARBA" id="ARBA00023014"/>
    </source>
</evidence>
<dbReference type="Gene3D" id="3.10.20.30">
    <property type="match status" value="1"/>
</dbReference>
<evidence type="ECO:0000259" key="9">
    <source>
        <dbReference type="PROSITE" id="PS51085"/>
    </source>
</evidence>
<dbReference type="SUPFAM" id="SSF54292">
    <property type="entry name" value="2Fe-2S ferredoxin-like"/>
    <property type="match status" value="1"/>
</dbReference>
<evidence type="ECO:0000256" key="5">
    <source>
        <dbReference type="ARBA" id="ARBA00022982"/>
    </source>
</evidence>
<dbReference type="GO" id="GO:0009507">
    <property type="term" value="C:chloroplast"/>
    <property type="evidence" value="ECO:0007669"/>
    <property type="project" value="UniProtKB-SubCell"/>
</dbReference>
<dbReference type="InterPro" id="IPR010241">
    <property type="entry name" value="Fd_pln"/>
</dbReference>
<evidence type="ECO:0000256" key="4">
    <source>
        <dbReference type="ARBA" id="ARBA00022723"/>
    </source>
</evidence>
<dbReference type="InterPro" id="IPR001041">
    <property type="entry name" value="2Fe-2S_ferredoxin-type"/>
</dbReference>
<dbReference type="CDD" id="cd00207">
    <property type="entry name" value="fer2"/>
    <property type="match status" value="1"/>
</dbReference>
<feature type="domain" description="2Fe-2S ferredoxin-type" evidence="9">
    <location>
        <begin position="38"/>
        <end position="129"/>
    </location>
</feature>
<accession>A0A2V0NP82</accession>
<dbReference type="EMBL" id="BDRX01000001">
    <property type="protein sequence ID" value="GBF87313.1"/>
    <property type="molecule type" value="Genomic_DNA"/>
</dbReference>
<evidence type="ECO:0000256" key="1">
    <source>
        <dbReference type="ARBA" id="ARBA00007874"/>
    </source>
</evidence>
<comment type="function">
    <text evidence="8">Ferredoxins are iron-sulfur proteins that transfer electrons in a wide variety of metabolic reactions.</text>
</comment>
<keyword evidence="8" id="KW-0150">Chloroplast</keyword>
<evidence type="ECO:0000256" key="3">
    <source>
        <dbReference type="ARBA" id="ARBA00022714"/>
    </source>
</evidence>
<dbReference type="STRING" id="307507.A0A2V0NP82"/>
<name>A0A2V0NP82_9CHLO</name>
<evidence type="ECO:0000313" key="11">
    <source>
        <dbReference type="Proteomes" id="UP000247498"/>
    </source>
</evidence>
<dbReference type="InterPro" id="IPR012675">
    <property type="entry name" value="Beta-grasp_dom_sf"/>
</dbReference>
<dbReference type="GO" id="GO:0046872">
    <property type="term" value="F:metal ion binding"/>
    <property type="evidence" value="ECO:0007669"/>
    <property type="project" value="UniProtKB-KW"/>
</dbReference>
<dbReference type="OrthoDB" id="1885901at2759"/>
<dbReference type="AlphaFoldDB" id="A0A2V0NP82"/>
<dbReference type="Pfam" id="PF00111">
    <property type="entry name" value="Fer2"/>
    <property type="match status" value="1"/>
</dbReference>